<dbReference type="InterPro" id="IPR052929">
    <property type="entry name" value="RNase_H-like_EbsB-rel"/>
</dbReference>
<proteinExistence type="predicted"/>
<dbReference type="Proteomes" id="UP000236291">
    <property type="component" value="Unassembled WGS sequence"/>
</dbReference>
<evidence type="ECO:0000259" key="1">
    <source>
        <dbReference type="Pfam" id="PF13456"/>
    </source>
</evidence>
<sequence>MSACFRNSSGEFTVGFTQWQQLVLSTEENEAKHRGFDRVQFEGDSQVLVEAIRPKRRGNLEFLSIVNDIILVMLSGVNFEVKFVRRQVNLVAHTLERAFHPLRRDFNLLQHVWEKE</sequence>
<dbReference type="EMBL" id="ASHM01038133">
    <property type="protein sequence ID" value="PNX80535.1"/>
    <property type="molecule type" value="Genomic_DNA"/>
</dbReference>
<feature type="domain" description="RNase H type-1" evidence="1">
    <location>
        <begin position="30"/>
        <end position="95"/>
    </location>
</feature>
<dbReference type="Pfam" id="PF13456">
    <property type="entry name" value="RVT_3"/>
    <property type="match status" value="1"/>
</dbReference>
<reference evidence="2 3" key="1">
    <citation type="journal article" date="2014" name="Am. J. Bot.">
        <title>Genome assembly and annotation for red clover (Trifolium pratense; Fabaceae).</title>
        <authorList>
            <person name="Istvanek J."/>
            <person name="Jaros M."/>
            <person name="Krenek A."/>
            <person name="Repkova J."/>
        </authorList>
    </citation>
    <scope>NUCLEOTIDE SEQUENCE [LARGE SCALE GENOMIC DNA]</scope>
    <source>
        <strain evidence="3">cv. Tatra</strain>
        <tissue evidence="2">Young leaves</tissue>
    </source>
</reference>
<evidence type="ECO:0000313" key="3">
    <source>
        <dbReference type="Proteomes" id="UP000236291"/>
    </source>
</evidence>
<accession>A0A2K3LPR1</accession>
<gene>
    <name evidence="2" type="ORF">L195_g036539</name>
</gene>
<comment type="caution">
    <text evidence="2">The sequence shown here is derived from an EMBL/GenBank/DDBJ whole genome shotgun (WGS) entry which is preliminary data.</text>
</comment>
<dbReference type="InterPro" id="IPR002156">
    <property type="entry name" value="RNaseH_domain"/>
</dbReference>
<name>A0A2K3LPR1_TRIPR</name>
<evidence type="ECO:0000313" key="2">
    <source>
        <dbReference type="EMBL" id="PNX80535.1"/>
    </source>
</evidence>
<protein>
    <recommendedName>
        <fullName evidence="1">RNase H type-1 domain-containing protein</fullName>
    </recommendedName>
</protein>
<dbReference type="GO" id="GO:0003676">
    <property type="term" value="F:nucleic acid binding"/>
    <property type="evidence" value="ECO:0007669"/>
    <property type="project" value="InterPro"/>
</dbReference>
<dbReference type="GO" id="GO:0004523">
    <property type="term" value="F:RNA-DNA hybrid ribonuclease activity"/>
    <property type="evidence" value="ECO:0007669"/>
    <property type="project" value="InterPro"/>
</dbReference>
<organism evidence="2 3">
    <name type="scientific">Trifolium pratense</name>
    <name type="common">Red clover</name>
    <dbReference type="NCBI Taxonomy" id="57577"/>
    <lineage>
        <taxon>Eukaryota</taxon>
        <taxon>Viridiplantae</taxon>
        <taxon>Streptophyta</taxon>
        <taxon>Embryophyta</taxon>
        <taxon>Tracheophyta</taxon>
        <taxon>Spermatophyta</taxon>
        <taxon>Magnoliopsida</taxon>
        <taxon>eudicotyledons</taxon>
        <taxon>Gunneridae</taxon>
        <taxon>Pentapetalae</taxon>
        <taxon>rosids</taxon>
        <taxon>fabids</taxon>
        <taxon>Fabales</taxon>
        <taxon>Fabaceae</taxon>
        <taxon>Papilionoideae</taxon>
        <taxon>50 kb inversion clade</taxon>
        <taxon>NPAAA clade</taxon>
        <taxon>Hologalegina</taxon>
        <taxon>IRL clade</taxon>
        <taxon>Trifolieae</taxon>
        <taxon>Trifolium</taxon>
    </lineage>
</organism>
<reference evidence="2 3" key="2">
    <citation type="journal article" date="2017" name="Front. Plant Sci.">
        <title>Gene Classification and Mining of Molecular Markers Useful in Red Clover (Trifolium pratense) Breeding.</title>
        <authorList>
            <person name="Istvanek J."/>
            <person name="Dluhosova J."/>
            <person name="Dluhos P."/>
            <person name="Patkova L."/>
            <person name="Nedelnik J."/>
            <person name="Repkova J."/>
        </authorList>
    </citation>
    <scope>NUCLEOTIDE SEQUENCE [LARGE SCALE GENOMIC DNA]</scope>
    <source>
        <strain evidence="3">cv. Tatra</strain>
        <tissue evidence="2">Young leaves</tissue>
    </source>
</reference>
<dbReference type="PANTHER" id="PTHR47074">
    <property type="entry name" value="BNAC02G40300D PROTEIN"/>
    <property type="match status" value="1"/>
</dbReference>
<dbReference type="PANTHER" id="PTHR47074:SF48">
    <property type="entry name" value="POLYNUCLEOTIDYL TRANSFERASE, RIBONUCLEASE H-LIKE SUPERFAMILY PROTEIN"/>
    <property type="match status" value="1"/>
</dbReference>
<dbReference type="AlphaFoldDB" id="A0A2K3LPR1"/>